<dbReference type="EMBL" id="JBFDAA010000014">
    <property type="protein sequence ID" value="KAL1122294.1"/>
    <property type="molecule type" value="Genomic_DNA"/>
</dbReference>
<gene>
    <name evidence="2" type="ORF">AAG570_003699</name>
</gene>
<name>A0ABD0YSX5_9HEMI</name>
<evidence type="ECO:0000313" key="2">
    <source>
        <dbReference type="EMBL" id="KAL1122294.1"/>
    </source>
</evidence>
<sequence length="311" mass="34357">MVARRKRPRDFFSGDQDVIEDLQYVRGRIGFAVRAWTHDSSTEGSCEILRCTSGDQDVIEDLQYVRGRMVAPRRAAARFCGVPQVLDLETVEKRVRAQLQERRARLATAVGARPPGGVGGILDSRGGMAIAGPRQRRRPFQDVAERSVGGGGSSGSGTVEGRPHRNINNGDIVSGTNVNANVNLDVITASPTAFKYSNVRVFEMDHFPKRPALDLAFEDITYTVTRWKRWKFLTLNRNLIIHGLQIPYRPFSRRPGFESAANCGDSTVNPQPTWIPSTPNELKMSPVMCLIVSTAIVCVVPHIVARTMAAD</sequence>
<reference evidence="2 3" key="1">
    <citation type="submission" date="2024-07" db="EMBL/GenBank/DDBJ databases">
        <title>Chromosome-level genome assembly of the water stick insect Ranatra chinensis (Heteroptera: Nepidae).</title>
        <authorList>
            <person name="Liu X."/>
        </authorList>
    </citation>
    <scope>NUCLEOTIDE SEQUENCE [LARGE SCALE GENOMIC DNA]</scope>
    <source>
        <strain evidence="2">Cailab_2021Rc</strain>
        <tissue evidence="2">Muscle</tissue>
    </source>
</reference>
<protein>
    <submittedName>
        <fullName evidence="2">Uncharacterized protein</fullName>
    </submittedName>
</protein>
<feature type="region of interest" description="Disordered" evidence="1">
    <location>
        <begin position="134"/>
        <end position="174"/>
    </location>
</feature>
<dbReference type="AlphaFoldDB" id="A0ABD0YSX5"/>
<organism evidence="2 3">
    <name type="scientific">Ranatra chinensis</name>
    <dbReference type="NCBI Taxonomy" id="642074"/>
    <lineage>
        <taxon>Eukaryota</taxon>
        <taxon>Metazoa</taxon>
        <taxon>Ecdysozoa</taxon>
        <taxon>Arthropoda</taxon>
        <taxon>Hexapoda</taxon>
        <taxon>Insecta</taxon>
        <taxon>Pterygota</taxon>
        <taxon>Neoptera</taxon>
        <taxon>Paraneoptera</taxon>
        <taxon>Hemiptera</taxon>
        <taxon>Heteroptera</taxon>
        <taxon>Panheteroptera</taxon>
        <taxon>Nepomorpha</taxon>
        <taxon>Nepidae</taxon>
        <taxon>Ranatrinae</taxon>
        <taxon>Ranatra</taxon>
    </lineage>
</organism>
<proteinExistence type="predicted"/>
<evidence type="ECO:0000313" key="3">
    <source>
        <dbReference type="Proteomes" id="UP001558652"/>
    </source>
</evidence>
<comment type="caution">
    <text evidence="2">The sequence shown here is derived from an EMBL/GenBank/DDBJ whole genome shotgun (WGS) entry which is preliminary data.</text>
</comment>
<accession>A0ABD0YSX5</accession>
<keyword evidence="3" id="KW-1185">Reference proteome</keyword>
<evidence type="ECO:0000256" key="1">
    <source>
        <dbReference type="SAM" id="MobiDB-lite"/>
    </source>
</evidence>
<dbReference type="Proteomes" id="UP001558652">
    <property type="component" value="Unassembled WGS sequence"/>
</dbReference>